<accession>A0ABZ2LJS1</accession>
<reference evidence="2 3" key="1">
    <citation type="submission" date="2021-12" db="EMBL/GenBank/DDBJ databases">
        <title>Discovery of the Pendulisporaceae a myxobacterial family with distinct sporulation behavior and unique specialized metabolism.</title>
        <authorList>
            <person name="Garcia R."/>
            <person name="Popoff A."/>
            <person name="Bader C.D."/>
            <person name="Loehr J."/>
            <person name="Walesch S."/>
            <person name="Walt C."/>
            <person name="Boldt J."/>
            <person name="Bunk B."/>
            <person name="Haeckl F.J.F.P.J."/>
            <person name="Gunesch A.P."/>
            <person name="Birkelbach J."/>
            <person name="Nuebel U."/>
            <person name="Pietschmann T."/>
            <person name="Bach T."/>
            <person name="Mueller R."/>
        </authorList>
    </citation>
    <scope>NUCLEOTIDE SEQUENCE [LARGE SCALE GENOMIC DNA]</scope>
    <source>
        <strain evidence="2 3">MSr11954</strain>
    </source>
</reference>
<dbReference type="SUPFAM" id="SSF54427">
    <property type="entry name" value="NTF2-like"/>
    <property type="match status" value="1"/>
</dbReference>
<dbReference type="Pfam" id="PF12680">
    <property type="entry name" value="SnoaL_2"/>
    <property type="match status" value="1"/>
</dbReference>
<evidence type="ECO:0000313" key="3">
    <source>
        <dbReference type="Proteomes" id="UP001370348"/>
    </source>
</evidence>
<proteinExistence type="predicted"/>
<dbReference type="InterPro" id="IPR037401">
    <property type="entry name" value="SnoaL-like"/>
</dbReference>
<dbReference type="RefSeq" id="WP_394820812.1">
    <property type="nucleotide sequence ID" value="NZ_CP089984.1"/>
</dbReference>
<dbReference type="Gene3D" id="3.10.450.50">
    <property type="match status" value="1"/>
</dbReference>
<dbReference type="EMBL" id="CP089984">
    <property type="protein sequence ID" value="WXB11197.1"/>
    <property type="molecule type" value="Genomic_DNA"/>
</dbReference>
<feature type="domain" description="SnoaL-like" evidence="1">
    <location>
        <begin position="14"/>
        <end position="115"/>
    </location>
</feature>
<gene>
    <name evidence="2" type="ORF">LZC94_25390</name>
</gene>
<protein>
    <submittedName>
        <fullName evidence="2">Nuclear transport factor 2 family protein</fullName>
    </submittedName>
</protein>
<dbReference type="Proteomes" id="UP001370348">
    <property type="component" value="Chromosome"/>
</dbReference>
<evidence type="ECO:0000259" key="1">
    <source>
        <dbReference type="Pfam" id="PF12680"/>
    </source>
</evidence>
<keyword evidence="3" id="KW-1185">Reference proteome</keyword>
<sequence>MQDVRKPEDMNEVFIRTFNEGKIDALMELYEPGAVSVAQDGSPLHGLDGIRAELVGLLALGGKMEGKNRYALTFDGVALLSANWTLTAKTPDGAPLVVQGRTTEVIRRQPDGRWLYIIDHPTGA</sequence>
<dbReference type="InterPro" id="IPR032710">
    <property type="entry name" value="NTF2-like_dom_sf"/>
</dbReference>
<name>A0ABZ2LJS1_9BACT</name>
<evidence type="ECO:0000313" key="2">
    <source>
        <dbReference type="EMBL" id="WXB11197.1"/>
    </source>
</evidence>
<organism evidence="2 3">
    <name type="scientific">Pendulispora albinea</name>
    <dbReference type="NCBI Taxonomy" id="2741071"/>
    <lineage>
        <taxon>Bacteria</taxon>
        <taxon>Pseudomonadati</taxon>
        <taxon>Myxococcota</taxon>
        <taxon>Myxococcia</taxon>
        <taxon>Myxococcales</taxon>
        <taxon>Sorangiineae</taxon>
        <taxon>Pendulisporaceae</taxon>
        <taxon>Pendulispora</taxon>
    </lineage>
</organism>